<evidence type="ECO:0000313" key="3">
    <source>
        <dbReference type="Proteomes" id="UP001056384"/>
    </source>
</evidence>
<evidence type="ECO:0000313" key="2">
    <source>
        <dbReference type="EMBL" id="USW49924.1"/>
    </source>
</evidence>
<gene>
    <name evidence="2" type="ORF">Slin15195_G032430</name>
</gene>
<accession>A0A9Q9AIB6</accession>
<feature type="region of interest" description="Disordered" evidence="1">
    <location>
        <begin position="38"/>
        <end position="75"/>
    </location>
</feature>
<name>A0A9Q9AIB6_9PEZI</name>
<sequence>MSTFFKKFVTNPKSASSSTDLKLSTSVETSSVLSGDTMCGISSTSTAEKSAGQKQRERQAGRISSRHLAEHFAMK</sequence>
<organism evidence="2 3">
    <name type="scientific">Septoria linicola</name>
    <dbReference type="NCBI Taxonomy" id="215465"/>
    <lineage>
        <taxon>Eukaryota</taxon>
        <taxon>Fungi</taxon>
        <taxon>Dikarya</taxon>
        <taxon>Ascomycota</taxon>
        <taxon>Pezizomycotina</taxon>
        <taxon>Dothideomycetes</taxon>
        <taxon>Dothideomycetidae</taxon>
        <taxon>Mycosphaerellales</taxon>
        <taxon>Mycosphaerellaceae</taxon>
        <taxon>Septoria</taxon>
    </lineage>
</organism>
<dbReference type="EMBL" id="CP099419">
    <property type="protein sequence ID" value="USW49924.1"/>
    <property type="molecule type" value="Genomic_DNA"/>
</dbReference>
<evidence type="ECO:0000256" key="1">
    <source>
        <dbReference type="SAM" id="MobiDB-lite"/>
    </source>
</evidence>
<protein>
    <submittedName>
        <fullName evidence="2">Uncharacterized protein</fullName>
    </submittedName>
</protein>
<proteinExistence type="predicted"/>
<reference evidence="2" key="1">
    <citation type="submission" date="2022-06" db="EMBL/GenBank/DDBJ databases">
        <title>Complete genome sequences of two strains of the flax pathogen Septoria linicola.</title>
        <authorList>
            <person name="Lapalu N."/>
            <person name="Simon A."/>
            <person name="Demenou B."/>
            <person name="Paumier D."/>
            <person name="Guillot M.-P."/>
            <person name="Gout L."/>
            <person name="Valade R."/>
        </authorList>
    </citation>
    <scope>NUCLEOTIDE SEQUENCE</scope>
    <source>
        <strain evidence="2">SE15195</strain>
    </source>
</reference>
<dbReference type="Proteomes" id="UP001056384">
    <property type="component" value="Chromosome 2"/>
</dbReference>
<dbReference type="AlphaFoldDB" id="A0A9Q9AIB6"/>
<keyword evidence="3" id="KW-1185">Reference proteome</keyword>